<name>A0ABT3F5U6_9PSED</name>
<evidence type="ECO:0000256" key="1">
    <source>
        <dbReference type="SAM" id="SignalP"/>
    </source>
</evidence>
<evidence type="ECO:0000313" key="3">
    <source>
        <dbReference type="Proteomes" id="UP001061999"/>
    </source>
</evidence>
<feature type="chain" id="PRO_5045131638" description="HdeA/HdeB family protein" evidence="1">
    <location>
        <begin position="22"/>
        <end position="115"/>
    </location>
</feature>
<reference evidence="2" key="1">
    <citation type="submission" date="2022-07" db="EMBL/GenBank/DDBJ databases">
        <title>Pseudomonas agronomica sp. nov.: a novel bacterium with biotechnological application in the synthesis of biofertilizers from valorized agricultural residues.</title>
        <authorList>
            <person name="Robas M."/>
            <person name="Fernandez V.M."/>
            <person name="Luna L."/>
            <person name="Provanza A."/>
            <person name="Jimenez P.A."/>
        </authorList>
    </citation>
    <scope>NUCLEOTIDE SEQUENCE</scope>
    <source>
        <strain evidence="2">SAICEU22T</strain>
    </source>
</reference>
<dbReference type="RefSeq" id="WP_264427429.1">
    <property type="nucleotide sequence ID" value="NZ_JAOSHO010000075.1"/>
</dbReference>
<evidence type="ECO:0000313" key="2">
    <source>
        <dbReference type="EMBL" id="MCW1244466.1"/>
    </source>
</evidence>
<evidence type="ECO:0008006" key="4">
    <source>
        <dbReference type="Google" id="ProtNLM"/>
    </source>
</evidence>
<accession>A0ABT3F5U6</accession>
<feature type="signal peptide" evidence="1">
    <location>
        <begin position="1"/>
        <end position="21"/>
    </location>
</feature>
<dbReference type="Proteomes" id="UP001061999">
    <property type="component" value="Unassembled WGS sequence"/>
</dbReference>
<keyword evidence="1" id="KW-0732">Signal</keyword>
<comment type="caution">
    <text evidence="2">The sequence shown here is derived from an EMBL/GenBank/DDBJ whole genome shotgun (WGS) entry which is preliminary data.</text>
</comment>
<proteinExistence type="predicted"/>
<sequence length="115" mass="12498">MQNTLKTLAAVPMLWATLANATSPCTGVECADKASASFIAPYDFFEAKCSSVNPDMRERYSAVTAHFQQDADADFLKKLRASEAYARVFAEIESKANSLSAAELGNACEEFSKEN</sequence>
<organism evidence="2 3">
    <name type="scientific">Pseudomonas agronomica</name>
    <dbReference type="NCBI Taxonomy" id="2979328"/>
    <lineage>
        <taxon>Bacteria</taxon>
        <taxon>Pseudomonadati</taxon>
        <taxon>Pseudomonadota</taxon>
        <taxon>Gammaproteobacteria</taxon>
        <taxon>Pseudomonadales</taxon>
        <taxon>Pseudomonadaceae</taxon>
        <taxon>Pseudomonas</taxon>
    </lineage>
</organism>
<dbReference type="EMBL" id="JAOSHO010000075">
    <property type="protein sequence ID" value="MCW1244466.1"/>
    <property type="molecule type" value="Genomic_DNA"/>
</dbReference>
<gene>
    <name evidence="2" type="ORF">OC610_08620</name>
</gene>
<keyword evidence="3" id="KW-1185">Reference proteome</keyword>
<protein>
    <recommendedName>
        <fullName evidence="4">HdeA/HdeB family protein</fullName>
    </recommendedName>
</protein>